<comment type="caution">
    <text evidence="3">The sequence shown here is derived from an EMBL/GenBank/DDBJ whole genome shotgun (WGS) entry which is preliminary data.</text>
</comment>
<dbReference type="Pfam" id="PF08241">
    <property type="entry name" value="Methyltransf_11"/>
    <property type="match status" value="1"/>
</dbReference>
<dbReference type="EMBL" id="VSKK01000004">
    <property type="protein sequence ID" value="TYB75865.1"/>
    <property type="molecule type" value="Genomic_DNA"/>
</dbReference>
<evidence type="ECO:0000256" key="1">
    <source>
        <dbReference type="ARBA" id="ARBA00022679"/>
    </source>
</evidence>
<sequence length="261" mass="28547">MGSNKIQGELWGENAEDWALIQEATGYSGYEHVLKFLKTSSTDKLLEVGCGSGLFSNLAFLKGMHVTGIDASPLLINQAKKRNAAVNFLIGEMEELPFADKTFDVVCAFNSIQYAECSKNAILECKRVLKERGKLIIMIWGNKEDCEVASFLKVVGSLLPPQPKGAGGPFALSENELLETTIKDCGLKIINNTDVSSIWDYPNADTALKGLLSAGTATKAIQYSGFATVYKESSNAIKPHIQKNGRVIYKNKFRVVISEKL</sequence>
<evidence type="ECO:0000313" key="3">
    <source>
        <dbReference type="EMBL" id="TYB75865.1"/>
    </source>
</evidence>
<dbReference type="PANTHER" id="PTHR44068:SF11">
    <property type="entry name" value="GERANYL DIPHOSPHATE 2-C-METHYLTRANSFERASE"/>
    <property type="match status" value="1"/>
</dbReference>
<accession>A0A5D0R4G8</accession>
<dbReference type="GO" id="GO:0032259">
    <property type="term" value="P:methylation"/>
    <property type="evidence" value="ECO:0007669"/>
    <property type="project" value="UniProtKB-KW"/>
</dbReference>
<keyword evidence="3" id="KW-0489">Methyltransferase</keyword>
<gene>
    <name evidence="3" type="ORF">ES674_13675</name>
</gene>
<dbReference type="Gene3D" id="3.40.50.150">
    <property type="entry name" value="Vaccinia Virus protein VP39"/>
    <property type="match status" value="1"/>
</dbReference>
<evidence type="ECO:0000313" key="4">
    <source>
        <dbReference type="Proteomes" id="UP000323720"/>
    </source>
</evidence>
<dbReference type="GO" id="GO:0008757">
    <property type="term" value="F:S-adenosylmethionine-dependent methyltransferase activity"/>
    <property type="evidence" value="ECO:0007669"/>
    <property type="project" value="InterPro"/>
</dbReference>
<feature type="domain" description="Methyltransferase type 11" evidence="2">
    <location>
        <begin position="46"/>
        <end position="137"/>
    </location>
</feature>
<dbReference type="OrthoDB" id="9795634at2"/>
<dbReference type="InterPro" id="IPR013216">
    <property type="entry name" value="Methyltransf_11"/>
</dbReference>
<dbReference type="InterPro" id="IPR029063">
    <property type="entry name" value="SAM-dependent_MTases_sf"/>
</dbReference>
<dbReference type="SUPFAM" id="SSF53335">
    <property type="entry name" value="S-adenosyl-L-methionine-dependent methyltransferases"/>
    <property type="match status" value="1"/>
</dbReference>
<protein>
    <submittedName>
        <fullName evidence="3">Class I SAM-dependent methyltransferase</fullName>
    </submittedName>
</protein>
<dbReference type="CDD" id="cd02440">
    <property type="entry name" value="AdoMet_MTases"/>
    <property type="match status" value="1"/>
</dbReference>
<keyword evidence="4" id="KW-1185">Reference proteome</keyword>
<dbReference type="RefSeq" id="WP_148404917.1">
    <property type="nucleotide sequence ID" value="NZ_VSKK01000004.1"/>
</dbReference>
<keyword evidence="1 3" id="KW-0808">Transferase</keyword>
<dbReference type="Proteomes" id="UP000323720">
    <property type="component" value="Unassembled WGS sequence"/>
</dbReference>
<proteinExistence type="predicted"/>
<reference evidence="3 4" key="1">
    <citation type="submission" date="2019-08" db="EMBL/GenBank/DDBJ databases">
        <title>Genomes of Antarctic Bizionia species.</title>
        <authorList>
            <person name="Bowman J.P."/>
        </authorList>
    </citation>
    <scope>NUCLEOTIDE SEQUENCE [LARGE SCALE GENOMIC DNA]</scope>
    <source>
        <strain evidence="3 4">ADA-4</strain>
    </source>
</reference>
<dbReference type="InterPro" id="IPR050447">
    <property type="entry name" value="Erg6_SMT_methyltransf"/>
</dbReference>
<organism evidence="3 4">
    <name type="scientific">Bizionia myxarmorum</name>
    <dbReference type="NCBI Taxonomy" id="291186"/>
    <lineage>
        <taxon>Bacteria</taxon>
        <taxon>Pseudomonadati</taxon>
        <taxon>Bacteroidota</taxon>
        <taxon>Flavobacteriia</taxon>
        <taxon>Flavobacteriales</taxon>
        <taxon>Flavobacteriaceae</taxon>
        <taxon>Bizionia</taxon>
    </lineage>
</organism>
<evidence type="ECO:0000259" key="2">
    <source>
        <dbReference type="Pfam" id="PF08241"/>
    </source>
</evidence>
<dbReference type="PANTHER" id="PTHR44068">
    <property type="entry name" value="ZGC:194242"/>
    <property type="match status" value="1"/>
</dbReference>
<dbReference type="AlphaFoldDB" id="A0A5D0R4G8"/>
<name>A0A5D0R4G8_9FLAO</name>